<evidence type="ECO:0000256" key="1">
    <source>
        <dbReference type="ARBA" id="ARBA00000929"/>
    </source>
</evidence>
<evidence type="ECO:0000256" key="7">
    <source>
        <dbReference type="ARBA" id="ARBA00023004"/>
    </source>
</evidence>
<dbReference type="Gene3D" id="3.20.130.10">
    <property type="entry name" value="Fe-S hydro-lyase, tartrate dehydratase beta-type, catalytic domain"/>
    <property type="match status" value="1"/>
</dbReference>
<feature type="domain" description="Fe-S hydro-lyase tartrate dehydratase alpha-type catalytic" evidence="11">
    <location>
        <begin position="11"/>
        <end position="284"/>
    </location>
</feature>
<dbReference type="PANTHER" id="PTHR43351">
    <property type="entry name" value="L(+)-TARTRATE DEHYDRATASE SUBUNIT BETA"/>
    <property type="match status" value="1"/>
</dbReference>
<comment type="subunit">
    <text evidence="4 10">Homodimer.</text>
</comment>
<dbReference type="NCBIfam" id="TIGR00722">
    <property type="entry name" value="ttdA_fumA_fumB"/>
    <property type="match status" value="1"/>
</dbReference>
<keyword evidence="7 10" id="KW-0408">Iron</keyword>
<dbReference type="InterPro" id="IPR036660">
    <property type="entry name" value="Fe-S_hydroAse_TtdB_cat_sf"/>
</dbReference>
<evidence type="ECO:0000256" key="10">
    <source>
        <dbReference type="PIRNR" id="PIRNR001394"/>
    </source>
</evidence>
<gene>
    <name evidence="13" type="ORF">RG1141_PB00410</name>
</gene>
<evidence type="ECO:0000313" key="14">
    <source>
        <dbReference type="Proteomes" id="UP000028186"/>
    </source>
</evidence>
<evidence type="ECO:0000256" key="4">
    <source>
        <dbReference type="ARBA" id="ARBA00011738"/>
    </source>
</evidence>
<evidence type="ECO:0000256" key="2">
    <source>
        <dbReference type="ARBA" id="ARBA00001966"/>
    </source>
</evidence>
<reference evidence="14" key="1">
    <citation type="journal article" date="2014" name="BMC Genomics">
        <title>Genome sequencing of two Neorhizobium galegae strains reveals a noeT gene responsible for the unusual acetylation of the nodulation factors.</title>
        <authorList>
            <person name="Osterman J."/>
            <person name="Marsh J."/>
            <person name="Laine P.K."/>
            <person name="Zeng Z."/>
            <person name="Alatalo E."/>
            <person name="Sullivan J.T."/>
            <person name="Young J.P."/>
            <person name="Thomas-Oates J."/>
            <person name="Paulin L."/>
            <person name="Lindstrom K."/>
        </authorList>
    </citation>
    <scope>NUCLEOTIDE SEQUENCE [LARGE SCALE GENOMIC DNA]</scope>
    <source>
        <strain evidence="14">HAMBI 1141</strain>
        <plasmid evidence="14">III</plasmid>
    </source>
</reference>
<dbReference type="InterPro" id="IPR004646">
    <property type="entry name" value="Fe-S_hydro-lyase_TtdA-typ_cat"/>
</dbReference>
<comment type="similarity">
    <text evidence="3 10">Belongs to the class-I fumarase family.</text>
</comment>
<organism evidence="13 14">
    <name type="scientific">Neorhizobium galegae bv. officinalis bv. officinalis str. HAMBI 1141</name>
    <dbReference type="NCBI Taxonomy" id="1028801"/>
    <lineage>
        <taxon>Bacteria</taxon>
        <taxon>Pseudomonadati</taxon>
        <taxon>Pseudomonadota</taxon>
        <taxon>Alphaproteobacteria</taxon>
        <taxon>Hyphomicrobiales</taxon>
        <taxon>Rhizobiaceae</taxon>
        <taxon>Rhizobium/Agrobacterium group</taxon>
        <taxon>Neorhizobium</taxon>
    </lineage>
</organism>
<keyword evidence="6 10" id="KW-0479">Metal-binding</keyword>
<dbReference type="PANTHER" id="PTHR43351:SF2">
    <property type="entry name" value="L(+)-TARTRATE DEHYDRATASE SUBUNIT BETA-RELATED"/>
    <property type="match status" value="1"/>
</dbReference>
<dbReference type="HOGENOM" id="CLU_041245_2_0_5"/>
<dbReference type="EC" id="4.2.1.2" evidence="10"/>
<protein>
    <recommendedName>
        <fullName evidence="10">Fumarate hydratase class I</fullName>
        <ecNumber evidence="10">4.2.1.2</ecNumber>
    </recommendedName>
</protein>
<evidence type="ECO:0000256" key="3">
    <source>
        <dbReference type="ARBA" id="ARBA00008876"/>
    </source>
</evidence>
<dbReference type="EMBL" id="HG938357">
    <property type="protein sequence ID" value="CDN58389.1"/>
    <property type="molecule type" value="Genomic_DNA"/>
</dbReference>
<dbReference type="InterPro" id="IPR011167">
    <property type="entry name" value="Fe_dep_fumarate_hydratase"/>
</dbReference>
<comment type="function">
    <text evidence="10">Catalyzes the reversible hydration of fumarate to (S)-malate.</text>
</comment>
<dbReference type="GO" id="GO:0046872">
    <property type="term" value="F:metal ion binding"/>
    <property type="evidence" value="ECO:0007669"/>
    <property type="project" value="UniProtKB-UniRule"/>
</dbReference>
<evidence type="ECO:0000256" key="6">
    <source>
        <dbReference type="ARBA" id="ARBA00022723"/>
    </source>
</evidence>
<evidence type="ECO:0000256" key="8">
    <source>
        <dbReference type="ARBA" id="ARBA00023014"/>
    </source>
</evidence>
<dbReference type="SUPFAM" id="SSF117457">
    <property type="entry name" value="FumA C-terminal domain-like"/>
    <property type="match status" value="1"/>
</dbReference>
<proteinExistence type="inferred from homology"/>
<dbReference type="PIRSF" id="PIRSF001394">
    <property type="entry name" value="Fe_dep_fumar_hy"/>
    <property type="match status" value="1"/>
</dbReference>
<evidence type="ECO:0000256" key="9">
    <source>
        <dbReference type="ARBA" id="ARBA00023239"/>
    </source>
</evidence>
<dbReference type="Pfam" id="PF05683">
    <property type="entry name" value="Fumerase_C"/>
    <property type="match status" value="1"/>
</dbReference>
<keyword evidence="9 10" id="KW-0456">Lyase</keyword>
<dbReference type="GO" id="GO:0006091">
    <property type="term" value="P:generation of precursor metabolites and energy"/>
    <property type="evidence" value="ECO:0007669"/>
    <property type="project" value="InterPro"/>
</dbReference>
<comment type="catalytic activity">
    <reaction evidence="1 10">
        <text>(S)-malate = fumarate + H2O</text>
        <dbReference type="Rhea" id="RHEA:12460"/>
        <dbReference type="ChEBI" id="CHEBI:15377"/>
        <dbReference type="ChEBI" id="CHEBI:15589"/>
        <dbReference type="ChEBI" id="CHEBI:29806"/>
        <dbReference type="EC" id="4.2.1.2"/>
    </reaction>
</comment>
<geneLocation type="plasmid" evidence="14">
    <name>III</name>
</geneLocation>
<dbReference type="PATRIC" id="fig|1028801.3.peg.6188"/>
<comment type="cofactor">
    <cofactor evidence="2 10">
        <name>[4Fe-4S] cluster</name>
        <dbReference type="ChEBI" id="CHEBI:49883"/>
    </cofactor>
</comment>
<dbReference type="Pfam" id="PF05681">
    <property type="entry name" value="Fumerase"/>
    <property type="match status" value="1"/>
</dbReference>
<evidence type="ECO:0000259" key="11">
    <source>
        <dbReference type="Pfam" id="PF05681"/>
    </source>
</evidence>
<dbReference type="NCBIfam" id="TIGR00723">
    <property type="entry name" value="ttdB_fumA_fumB"/>
    <property type="match status" value="1"/>
</dbReference>
<evidence type="ECO:0000313" key="13">
    <source>
        <dbReference type="EMBL" id="CDN58389.1"/>
    </source>
</evidence>
<keyword evidence="8 10" id="KW-0411">Iron-sulfur</keyword>
<dbReference type="Proteomes" id="UP000028186">
    <property type="component" value="Plasmid pHAMBI1141b"/>
</dbReference>
<dbReference type="AlphaFoldDB" id="A0A068TJW3"/>
<dbReference type="GO" id="GO:0004333">
    <property type="term" value="F:fumarate hydratase activity"/>
    <property type="evidence" value="ECO:0007669"/>
    <property type="project" value="UniProtKB-UniRule"/>
</dbReference>
<dbReference type="GO" id="GO:0051539">
    <property type="term" value="F:4 iron, 4 sulfur cluster binding"/>
    <property type="evidence" value="ECO:0007669"/>
    <property type="project" value="UniProtKB-UniRule"/>
</dbReference>
<keyword evidence="13" id="KW-0614">Plasmid</keyword>
<dbReference type="InterPro" id="IPR004647">
    <property type="entry name" value="Fe-S_hydro-lyase_TtdB-typ_cat"/>
</dbReference>
<evidence type="ECO:0000259" key="12">
    <source>
        <dbReference type="Pfam" id="PF05683"/>
    </source>
</evidence>
<dbReference type="KEGG" id="ngl:RG1141_PB00410"/>
<sequence>MAVISEQDLRQSIADALQFVSYFHPADFIRHLGAAYEREESPAARNAIGQILKNSRMAALGRRPICQDTGTANIFFKIGMGARIDTTRSLQEIVDDAVRDAYQAEDNPLRASMVRDPLFDRGNTGDNSPGIMHVEMVAGDVIGIAVSAKGGGSENKAKFAVLDPGESVTNWVVKTVQTMGAGWCPPGILGIGVGGSVDKSMILAKQALNEPLDMNELLARGPKDKAEEFRLEVYRRVNDLGIGAQGLGGLTSVMDVKLKTFPCHAASLPVALIPNCAATRHVHFTLDGTGPARFDPPNLADWPDVGLEAGADMRRVNLDCLDKDVVADWKPGETLLLSGTLYTGRDAAHKRMADAISRGQGLPVDLREKAIYYVGPVDAVGDEVIGPAGPTTSTRMDRYLETVLPATGLRVMVGKAERGPAAIEAIKKNEAAYLVAVGGAAYLVSQAIRSAKVAAWPDLGMEAIYELKVEDMPVMVAVDTKGNSIHALGPAAWKGRAFAAFTF</sequence>
<accession>A0A068TJW3</accession>
<evidence type="ECO:0000256" key="5">
    <source>
        <dbReference type="ARBA" id="ARBA00022485"/>
    </source>
</evidence>
<keyword evidence="5 10" id="KW-0004">4Fe-4S</keyword>
<name>A0A068TJW3_NEOGA</name>
<feature type="domain" description="Fe-S hydro-lyase tartrate dehydratase beta-type catalytic" evidence="12">
    <location>
        <begin position="288"/>
        <end position="487"/>
    </location>
</feature>